<organism evidence="10 11">
    <name type="scientific">Allacma fusca</name>
    <dbReference type="NCBI Taxonomy" id="39272"/>
    <lineage>
        <taxon>Eukaryota</taxon>
        <taxon>Metazoa</taxon>
        <taxon>Ecdysozoa</taxon>
        <taxon>Arthropoda</taxon>
        <taxon>Hexapoda</taxon>
        <taxon>Collembola</taxon>
        <taxon>Symphypleona</taxon>
        <taxon>Sminthuridae</taxon>
        <taxon>Allacma</taxon>
    </lineage>
</organism>
<dbReference type="PANTHER" id="PTHR18952:SF141">
    <property type="entry name" value="CARBONIC ANHYDRASE"/>
    <property type="match status" value="1"/>
</dbReference>
<comment type="catalytic activity">
    <reaction evidence="7 8">
        <text>hydrogencarbonate + H(+) = CO2 + H2O</text>
        <dbReference type="Rhea" id="RHEA:10748"/>
        <dbReference type="ChEBI" id="CHEBI:15377"/>
        <dbReference type="ChEBI" id="CHEBI:15378"/>
        <dbReference type="ChEBI" id="CHEBI:16526"/>
        <dbReference type="ChEBI" id="CHEBI:17544"/>
        <dbReference type="EC" id="4.2.1.1"/>
    </reaction>
</comment>
<dbReference type="AlphaFoldDB" id="A0A8J2PVN9"/>
<comment type="caution">
    <text evidence="10">The sequence shown here is derived from an EMBL/GenBank/DDBJ whole genome shotgun (WGS) entry which is preliminary data.</text>
</comment>
<dbReference type="GO" id="GO:0008270">
    <property type="term" value="F:zinc ion binding"/>
    <property type="evidence" value="ECO:0007669"/>
    <property type="project" value="UniProtKB-UniRule"/>
</dbReference>
<feature type="domain" description="Alpha-carbonic anhydrase" evidence="9">
    <location>
        <begin position="2"/>
        <end position="266"/>
    </location>
</feature>
<evidence type="ECO:0000256" key="5">
    <source>
        <dbReference type="ARBA" id="ARBA00022833"/>
    </source>
</evidence>
<dbReference type="Proteomes" id="UP000708208">
    <property type="component" value="Unassembled WGS sequence"/>
</dbReference>
<dbReference type="EC" id="4.2.1.1" evidence="3 8"/>
<dbReference type="PROSITE" id="PS00162">
    <property type="entry name" value="ALPHA_CA_1"/>
    <property type="match status" value="1"/>
</dbReference>
<evidence type="ECO:0000256" key="1">
    <source>
        <dbReference type="ARBA" id="ARBA00001947"/>
    </source>
</evidence>
<dbReference type="Pfam" id="PF00194">
    <property type="entry name" value="Carb_anhydrase"/>
    <property type="match status" value="1"/>
</dbReference>
<name>A0A8J2PVN9_9HEXA</name>
<dbReference type="GO" id="GO:0005737">
    <property type="term" value="C:cytoplasm"/>
    <property type="evidence" value="ECO:0007669"/>
    <property type="project" value="TreeGrafter"/>
</dbReference>
<keyword evidence="6 8" id="KW-0456">Lyase</keyword>
<evidence type="ECO:0000256" key="8">
    <source>
        <dbReference type="RuleBase" id="RU367011"/>
    </source>
</evidence>
<proteinExistence type="inferred from homology"/>
<protein>
    <recommendedName>
        <fullName evidence="3 8">Carbonic anhydrase</fullName>
        <ecNumber evidence="3 8">4.2.1.1</ecNumber>
    </recommendedName>
</protein>
<dbReference type="PANTHER" id="PTHR18952">
    <property type="entry name" value="CARBONIC ANHYDRASE"/>
    <property type="match status" value="1"/>
</dbReference>
<evidence type="ECO:0000313" key="10">
    <source>
        <dbReference type="EMBL" id="CAG7834944.1"/>
    </source>
</evidence>
<evidence type="ECO:0000313" key="11">
    <source>
        <dbReference type="Proteomes" id="UP000708208"/>
    </source>
</evidence>
<comment type="function">
    <text evidence="8">Reversible hydration of carbon dioxide.</text>
</comment>
<dbReference type="EMBL" id="CAJVCH010570443">
    <property type="protein sequence ID" value="CAG7834944.1"/>
    <property type="molecule type" value="Genomic_DNA"/>
</dbReference>
<dbReference type="PROSITE" id="PS51144">
    <property type="entry name" value="ALPHA_CA_2"/>
    <property type="match status" value="1"/>
</dbReference>
<keyword evidence="5 8" id="KW-0862">Zinc</keyword>
<dbReference type="InterPro" id="IPR018338">
    <property type="entry name" value="Carbonic_anhydrase_a-class_CS"/>
</dbReference>
<gene>
    <name evidence="10" type="ORF">AFUS01_LOCUS44381</name>
</gene>
<evidence type="ECO:0000256" key="2">
    <source>
        <dbReference type="ARBA" id="ARBA00010718"/>
    </source>
</evidence>
<dbReference type="InterPro" id="IPR001148">
    <property type="entry name" value="CA_dom"/>
</dbReference>
<evidence type="ECO:0000256" key="7">
    <source>
        <dbReference type="ARBA" id="ARBA00048348"/>
    </source>
</evidence>
<dbReference type="InterPro" id="IPR023561">
    <property type="entry name" value="Carbonic_anhydrase_a-class"/>
</dbReference>
<keyword evidence="4 8" id="KW-0479">Metal-binding</keyword>
<dbReference type="OrthoDB" id="429145at2759"/>
<evidence type="ECO:0000256" key="3">
    <source>
        <dbReference type="ARBA" id="ARBA00012925"/>
    </source>
</evidence>
<accession>A0A8J2PVN9</accession>
<dbReference type="SMART" id="SM01057">
    <property type="entry name" value="Carb_anhydrase"/>
    <property type="match status" value="1"/>
</dbReference>
<dbReference type="GO" id="GO:0004089">
    <property type="term" value="F:carbonate dehydratase activity"/>
    <property type="evidence" value="ECO:0007669"/>
    <property type="project" value="UniProtKB-UniRule"/>
</dbReference>
<evidence type="ECO:0000256" key="6">
    <source>
        <dbReference type="ARBA" id="ARBA00023239"/>
    </source>
</evidence>
<sequence length="268" mass="29865">MSLWGYCSHNGPHTWGDKFPLALGQRQSPININSEAAVADDDLAAQPLQLDYLARAKLITNTGSSWKVTLDGPGSVLQGGPLGGDKYRLEQFHCHWGKGTDEGSEHTVDGASYPAEIHLVHWNCDKYGSMEEAVDKEDGLVVLGIFLQVGEEHAELGKIVDLLSRVEHNGDNFFFEQELDPATFLPENKSYWTYGGSLTTPPCLESVTWIVFKEPVQISEAQLNSFRQLRTYGRLDKQPEDEFEGQIIANFRPPVEVGERTVRSCDLN</sequence>
<comment type="similarity">
    <text evidence="2 8">Belongs to the alpha-carbonic anhydrase family.</text>
</comment>
<evidence type="ECO:0000259" key="9">
    <source>
        <dbReference type="PROSITE" id="PS51144"/>
    </source>
</evidence>
<reference evidence="10" key="1">
    <citation type="submission" date="2021-06" db="EMBL/GenBank/DDBJ databases">
        <authorList>
            <person name="Hodson N. C."/>
            <person name="Mongue J. A."/>
            <person name="Jaron S. K."/>
        </authorList>
    </citation>
    <scope>NUCLEOTIDE SEQUENCE</scope>
</reference>
<evidence type="ECO:0000256" key="4">
    <source>
        <dbReference type="ARBA" id="ARBA00022723"/>
    </source>
</evidence>
<keyword evidence="11" id="KW-1185">Reference proteome</keyword>
<comment type="cofactor">
    <cofactor evidence="1 8">
        <name>Zn(2+)</name>
        <dbReference type="ChEBI" id="CHEBI:29105"/>
    </cofactor>
</comment>